<feature type="domain" description="Glycosyltransferase 2-like" evidence="1">
    <location>
        <begin position="4"/>
        <end position="165"/>
    </location>
</feature>
<dbReference type="KEGG" id="hts:HMJ29_11645"/>
<dbReference type="InterPro" id="IPR050834">
    <property type="entry name" value="Glycosyltransf_2"/>
</dbReference>
<evidence type="ECO:0000259" key="1">
    <source>
        <dbReference type="Pfam" id="PF00535"/>
    </source>
</evidence>
<dbReference type="InterPro" id="IPR001173">
    <property type="entry name" value="Glyco_trans_2-like"/>
</dbReference>
<dbReference type="GO" id="GO:0016740">
    <property type="term" value="F:transferase activity"/>
    <property type="evidence" value="ECO:0007669"/>
    <property type="project" value="UniProtKB-KW"/>
</dbReference>
<dbReference type="AlphaFoldDB" id="A0A6M6BH81"/>
<sequence>MTVSAVVPTYNGAHKILNILRALEGQDWAPDEVIVVVDGSTDNTIDLINRTEFSFKKLKVVEQLNKGRAVVRNRGFKEASSDLLVFFDDDMRPLPDCIRRHVIHHSKVPNSIAVGNVMEDYEVMKTDFQRYKAWLSRKWMSQFTSEDTTLINSKRPFITAANFSITKLLFAKLDGFDELLTDIEDFDLAMRASENNIPIYFLSNALAWHDEPVSCKTYIKRLREYKRAHNKLKAIKPSLYIKYSEKDEMNRAYKDKLFKLFAHEFWINIIDEGTLIAKLPQSMRYRLYDVVTTAAGVKFIN</sequence>
<dbReference type="Proteomes" id="UP000501623">
    <property type="component" value="Chromosome"/>
</dbReference>
<evidence type="ECO:0000313" key="3">
    <source>
        <dbReference type="Proteomes" id="UP000501623"/>
    </source>
</evidence>
<organism evidence="2 3">
    <name type="scientific">Hymenobacter taeanensis</name>
    <dbReference type="NCBI Taxonomy" id="2735321"/>
    <lineage>
        <taxon>Bacteria</taxon>
        <taxon>Pseudomonadati</taxon>
        <taxon>Bacteroidota</taxon>
        <taxon>Cytophagia</taxon>
        <taxon>Cytophagales</taxon>
        <taxon>Hymenobacteraceae</taxon>
        <taxon>Hymenobacter</taxon>
    </lineage>
</organism>
<reference evidence="2 3" key="1">
    <citation type="submission" date="2020-05" db="EMBL/GenBank/DDBJ databases">
        <title>Complete genome sequence of Hymenobacter sp. TS19 in Coasted Sand Dune.</title>
        <authorList>
            <person name="Lee J.-H."/>
            <person name="Jung J.-H."/>
            <person name="Jeong S."/>
            <person name="Zhao L."/>
            <person name="Kim M.-K."/>
            <person name="Seo H.-S."/>
            <person name="Lim S."/>
        </authorList>
    </citation>
    <scope>NUCLEOTIDE SEQUENCE [LARGE SCALE GENOMIC DNA]</scope>
    <source>
        <strain evidence="2 3">TS19</strain>
    </source>
</reference>
<dbReference type="CDD" id="cd00761">
    <property type="entry name" value="Glyco_tranf_GTA_type"/>
    <property type="match status" value="1"/>
</dbReference>
<keyword evidence="2" id="KW-0808">Transferase</keyword>
<dbReference type="SUPFAM" id="SSF53448">
    <property type="entry name" value="Nucleotide-diphospho-sugar transferases"/>
    <property type="match status" value="1"/>
</dbReference>
<dbReference type="PANTHER" id="PTHR43685:SF3">
    <property type="entry name" value="SLR2126 PROTEIN"/>
    <property type="match status" value="1"/>
</dbReference>
<dbReference type="Gene3D" id="3.90.550.10">
    <property type="entry name" value="Spore Coat Polysaccharide Biosynthesis Protein SpsA, Chain A"/>
    <property type="match status" value="1"/>
</dbReference>
<gene>
    <name evidence="2" type="ORF">HMJ29_11645</name>
</gene>
<evidence type="ECO:0000313" key="2">
    <source>
        <dbReference type="EMBL" id="QJX47557.1"/>
    </source>
</evidence>
<keyword evidence="3" id="KW-1185">Reference proteome</keyword>
<dbReference type="PANTHER" id="PTHR43685">
    <property type="entry name" value="GLYCOSYLTRANSFERASE"/>
    <property type="match status" value="1"/>
</dbReference>
<protein>
    <submittedName>
        <fullName evidence="2">Glycosyltransferase family 2 protein</fullName>
    </submittedName>
</protein>
<accession>A0A6M6BH81</accession>
<proteinExistence type="predicted"/>
<dbReference type="RefSeq" id="WP_171591652.1">
    <property type="nucleotide sequence ID" value="NZ_CP053538.1"/>
</dbReference>
<dbReference type="Pfam" id="PF00535">
    <property type="entry name" value="Glycos_transf_2"/>
    <property type="match status" value="1"/>
</dbReference>
<dbReference type="InterPro" id="IPR029044">
    <property type="entry name" value="Nucleotide-diphossugar_trans"/>
</dbReference>
<dbReference type="EMBL" id="CP053538">
    <property type="protein sequence ID" value="QJX47557.1"/>
    <property type="molecule type" value="Genomic_DNA"/>
</dbReference>
<name>A0A6M6BH81_9BACT</name>